<keyword evidence="3" id="KW-1185">Reference proteome</keyword>
<dbReference type="STRING" id="388408.LAX5112_01922"/>
<protein>
    <submittedName>
        <fullName evidence="2">Clan AA aspartic protease</fullName>
    </submittedName>
</protein>
<keyword evidence="1" id="KW-1133">Transmembrane helix</keyword>
<evidence type="ECO:0000313" key="2">
    <source>
        <dbReference type="EMBL" id="CTQ68885.1"/>
    </source>
</evidence>
<dbReference type="GO" id="GO:0004190">
    <property type="term" value="F:aspartic-type endopeptidase activity"/>
    <property type="evidence" value="ECO:0007669"/>
    <property type="project" value="InterPro"/>
</dbReference>
<sequence length="237" mass="25514">MSGRGQYRGFAIVILITVMAAAVFYLFFGDPTDPENLNFDDTGPRVVALSTLAFVFLASFIFGQPKVRDIIQGTLFWGGLCALLVVGYTYRTDLVQAGYRVLGSLAPGMAVTQADGSILIVRDAGGHFVVDGRANGRKTSFLLDTGASAVVLTYQDAARAGIPERDLSFTVPVATANGRTLVAPIRIDNLTIGDHTLRNVRAFVARDGSLGQSLLGMTALDRLRSWRIEGDRLIMNP</sequence>
<dbReference type="Gene3D" id="2.40.70.10">
    <property type="entry name" value="Acid Proteases"/>
    <property type="match status" value="1"/>
</dbReference>
<feature type="transmembrane region" description="Helical" evidence="1">
    <location>
        <begin position="46"/>
        <end position="63"/>
    </location>
</feature>
<dbReference type="GO" id="GO:0006508">
    <property type="term" value="P:proteolysis"/>
    <property type="evidence" value="ECO:0007669"/>
    <property type="project" value="UniProtKB-KW"/>
</dbReference>
<keyword evidence="1" id="KW-0812">Transmembrane</keyword>
<dbReference type="AlphaFoldDB" id="A0A0M7A1J3"/>
<dbReference type="InterPro" id="IPR011969">
    <property type="entry name" value="Clan_AA_Asp_peptidase_C"/>
</dbReference>
<dbReference type="EMBL" id="CXWD01000006">
    <property type="protein sequence ID" value="CTQ68885.1"/>
    <property type="molecule type" value="Genomic_DNA"/>
</dbReference>
<dbReference type="CDD" id="cd05483">
    <property type="entry name" value="retropepsin_like_bacteria"/>
    <property type="match status" value="1"/>
</dbReference>
<keyword evidence="1" id="KW-0472">Membrane</keyword>
<evidence type="ECO:0000256" key="1">
    <source>
        <dbReference type="SAM" id="Phobius"/>
    </source>
</evidence>
<dbReference type="Pfam" id="PF13650">
    <property type="entry name" value="Asp_protease_2"/>
    <property type="match status" value="1"/>
</dbReference>
<dbReference type="InterPro" id="IPR021109">
    <property type="entry name" value="Peptidase_aspartic_dom_sf"/>
</dbReference>
<proteinExistence type="predicted"/>
<dbReference type="SUPFAM" id="SSF50630">
    <property type="entry name" value="Acid proteases"/>
    <property type="match status" value="1"/>
</dbReference>
<accession>A0A0M7A1J3</accession>
<name>A0A0M7A1J3_9HYPH</name>
<dbReference type="OrthoDB" id="7595324at2"/>
<dbReference type="InterPro" id="IPR034122">
    <property type="entry name" value="Retropepsin-like_bacterial"/>
</dbReference>
<organism evidence="2 3">
    <name type="scientific">Roseibium alexandrii</name>
    <dbReference type="NCBI Taxonomy" id="388408"/>
    <lineage>
        <taxon>Bacteria</taxon>
        <taxon>Pseudomonadati</taxon>
        <taxon>Pseudomonadota</taxon>
        <taxon>Alphaproteobacteria</taxon>
        <taxon>Hyphomicrobiales</taxon>
        <taxon>Stappiaceae</taxon>
        <taxon>Roseibium</taxon>
    </lineage>
</organism>
<gene>
    <name evidence="2" type="ORF">LAX5112_01922</name>
</gene>
<dbReference type="Proteomes" id="UP000053235">
    <property type="component" value="Unassembled WGS sequence"/>
</dbReference>
<dbReference type="InterPro" id="IPR001969">
    <property type="entry name" value="Aspartic_peptidase_AS"/>
</dbReference>
<dbReference type="PROSITE" id="PS00141">
    <property type="entry name" value="ASP_PROTEASE"/>
    <property type="match status" value="1"/>
</dbReference>
<reference evidence="3" key="1">
    <citation type="submission" date="2015-07" db="EMBL/GenBank/DDBJ databases">
        <authorList>
            <person name="Rodrigo-Torres Lidia"/>
            <person name="Arahal R.David."/>
        </authorList>
    </citation>
    <scope>NUCLEOTIDE SEQUENCE [LARGE SCALE GENOMIC DNA]</scope>
    <source>
        <strain evidence="3">CECT 5112</strain>
    </source>
</reference>
<evidence type="ECO:0000313" key="3">
    <source>
        <dbReference type="Proteomes" id="UP000053235"/>
    </source>
</evidence>
<keyword evidence="2" id="KW-0378">Hydrolase</keyword>
<feature type="transmembrane region" description="Helical" evidence="1">
    <location>
        <begin position="70"/>
        <end position="90"/>
    </location>
</feature>
<keyword evidence="2" id="KW-0645">Protease</keyword>
<dbReference type="RefSeq" id="WP_055671614.1">
    <property type="nucleotide sequence ID" value="NZ_CXWD01000006.1"/>
</dbReference>
<dbReference type="NCBIfam" id="TIGR02281">
    <property type="entry name" value="clan_AA_DTGA"/>
    <property type="match status" value="1"/>
</dbReference>
<feature type="transmembrane region" description="Helical" evidence="1">
    <location>
        <begin position="7"/>
        <end position="26"/>
    </location>
</feature>